<keyword evidence="4" id="KW-0326">Glycosidase</keyword>
<dbReference type="Gene3D" id="3.30.70.1070">
    <property type="entry name" value="Sporulation related repeat"/>
    <property type="match status" value="1"/>
</dbReference>
<organism evidence="4 5">
    <name type="scientific">Polycladomyces subterraneus</name>
    <dbReference type="NCBI Taxonomy" id="1016997"/>
    <lineage>
        <taxon>Bacteria</taxon>
        <taxon>Bacillati</taxon>
        <taxon>Bacillota</taxon>
        <taxon>Bacilli</taxon>
        <taxon>Bacillales</taxon>
        <taxon>Thermoactinomycetaceae</taxon>
        <taxon>Polycladomyces</taxon>
    </lineage>
</organism>
<dbReference type="InterPro" id="IPR036680">
    <property type="entry name" value="SPOR-like_sf"/>
</dbReference>
<gene>
    <name evidence="4" type="ORF">NWF35_16750</name>
</gene>
<dbReference type="PANTHER" id="PTHR40446:SF2">
    <property type="entry name" value="N-ACETYLGLUCOSAMINE-1-PHOSPHODIESTER ALPHA-N-ACETYLGLUCOSAMINIDASE"/>
    <property type="match status" value="1"/>
</dbReference>
<dbReference type="Pfam" id="PF05036">
    <property type="entry name" value="SPOR"/>
    <property type="match status" value="1"/>
</dbReference>
<dbReference type="InterPro" id="IPR018711">
    <property type="entry name" value="NAGPA"/>
</dbReference>
<dbReference type="InterPro" id="IPR007730">
    <property type="entry name" value="SPOR-like_dom"/>
</dbReference>
<evidence type="ECO:0000313" key="5">
    <source>
        <dbReference type="Proteomes" id="UP001174196"/>
    </source>
</evidence>
<dbReference type="SUPFAM" id="SSF110997">
    <property type="entry name" value="Sporulation related repeat"/>
    <property type="match status" value="1"/>
</dbReference>
<evidence type="ECO:0000313" key="4">
    <source>
        <dbReference type="EMBL" id="MDN4595509.1"/>
    </source>
</evidence>
<feature type="chain" id="PRO_5045487320" evidence="2">
    <location>
        <begin position="27"/>
        <end position="546"/>
    </location>
</feature>
<name>A0ABT8IRR9_9BACL</name>
<evidence type="ECO:0000256" key="1">
    <source>
        <dbReference type="SAM" id="MobiDB-lite"/>
    </source>
</evidence>
<dbReference type="EMBL" id="JANRHH010000056">
    <property type="protein sequence ID" value="MDN4595509.1"/>
    <property type="molecule type" value="Genomic_DNA"/>
</dbReference>
<evidence type="ECO:0000259" key="3">
    <source>
        <dbReference type="PROSITE" id="PS51724"/>
    </source>
</evidence>
<keyword evidence="2" id="KW-0732">Signal</keyword>
<dbReference type="GO" id="GO:0016798">
    <property type="term" value="F:hydrolase activity, acting on glycosyl bonds"/>
    <property type="evidence" value="ECO:0007669"/>
    <property type="project" value="UniProtKB-KW"/>
</dbReference>
<feature type="signal peptide" evidence="2">
    <location>
        <begin position="1"/>
        <end position="26"/>
    </location>
</feature>
<accession>A0ABT8IRR9</accession>
<keyword evidence="5" id="KW-1185">Reference proteome</keyword>
<comment type="caution">
    <text evidence="4">The sequence shown here is derived from an EMBL/GenBank/DDBJ whole genome shotgun (WGS) entry which is preliminary data.</text>
</comment>
<sequence length="546" mass="58373">MFGKRKWSKKLVVATLAIFVVSMSTAFESHSLAAQSHTEQSQFAEKLPIGDPELPERRTVEHPVPGVTITTVHRGYPDSKAFFTVTVATVNDKETAEDIHAALKKAGFDSRIETLNERAPDDPATGPLGYRVRVGFFADKPSALATVEKIKQAGIRLDNGQVIGENSSVQYSAEDGGPTTGPWEIRILTIDPKQYRGELKVALATPDGIGSETVSSIVRRTGALIGTNASYFVMRDSDGTPGDVAGLSVVNGRLVSEAVNNTGSFVLTSPNGRGARVEKLSTVISVHSSDGSSAIIDGINRKPGLILNCGGVDDTPTNNPKHDFLCTDPDEIVYFTRDYGRVADAGTGVQVTLDENGKVIALDEKRGGTIPDKGIILQGIGKGADWLRLHAKMGSKLYIKQSILTADGEPLKLTKNINIVSGGPILLKDGKPVVDAYEEGFHWSESPFYYNFGVRRHPRTIAGITPDGKIIIVVADGRIPGVATGLNFKEEVVLMKSLGVTDAVNLDGGGSSTFVGPDGLRNHPSDGQERPTGDALLVMRPTHQNE</sequence>
<feature type="region of interest" description="Disordered" evidence="1">
    <location>
        <begin position="514"/>
        <end position="534"/>
    </location>
</feature>
<dbReference type="RefSeq" id="WP_301240681.1">
    <property type="nucleotide sequence ID" value="NZ_JANRHH010000056.1"/>
</dbReference>
<dbReference type="PANTHER" id="PTHR40446">
    <property type="entry name" value="N-ACETYLGLUCOSAMINE-1-PHOSPHODIESTER ALPHA-N-ACETYLGLUCOSAMINIDASE"/>
    <property type="match status" value="1"/>
</dbReference>
<dbReference type="Proteomes" id="UP001174196">
    <property type="component" value="Unassembled WGS sequence"/>
</dbReference>
<feature type="compositionally biased region" description="Basic and acidic residues" evidence="1">
    <location>
        <begin position="520"/>
        <end position="532"/>
    </location>
</feature>
<evidence type="ECO:0000256" key="2">
    <source>
        <dbReference type="SAM" id="SignalP"/>
    </source>
</evidence>
<dbReference type="Pfam" id="PF09992">
    <property type="entry name" value="NAGPA"/>
    <property type="match status" value="1"/>
</dbReference>
<proteinExistence type="predicted"/>
<feature type="domain" description="SPOR" evidence="3">
    <location>
        <begin position="77"/>
        <end position="164"/>
    </location>
</feature>
<reference evidence="4" key="1">
    <citation type="submission" date="2022-08" db="EMBL/GenBank/DDBJ databases">
        <title>Polycladomyces zharkentsis sp. nov., a novel thermophilic CMC and starch-degrading bacterium isolated from a geothermal spring in Kazakhstan.</title>
        <authorList>
            <person name="Mashzhan A."/>
            <person name="Kistaubaeva A."/>
            <person name="Javier-Lopez R."/>
            <person name="Birkeland N.-K."/>
        </authorList>
    </citation>
    <scope>NUCLEOTIDE SEQUENCE</scope>
    <source>
        <strain evidence="4">KSR 13</strain>
    </source>
</reference>
<protein>
    <submittedName>
        <fullName evidence="4">Phosphodiester glycosidase family protein</fullName>
    </submittedName>
</protein>
<dbReference type="PROSITE" id="PS51724">
    <property type="entry name" value="SPOR"/>
    <property type="match status" value="1"/>
</dbReference>
<keyword evidence="4" id="KW-0378">Hydrolase</keyword>